<feature type="domain" description="Nitroreductase" evidence="1">
    <location>
        <begin position="163"/>
        <end position="347"/>
    </location>
</feature>
<dbReference type="EMBL" id="WHJH01000016">
    <property type="protein sequence ID" value="NHZ90363.1"/>
    <property type="molecule type" value="Genomic_DNA"/>
</dbReference>
<gene>
    <name evidence="2" type="ORF">F2P45_15250</name>
</gene>
<sequence length="372" mass="40869">MLMIRRARSIILRYSNAALIAENYVAKTEIALSELGRWVLASCDQWSHPYALYSALPEAAHAALGREIASLTSASLLVSLHSPAAVQDQEYEERFAWGAVAGYYHFSIRGTEYMDPAQSASRLVEKSITTDAVALHQDNQGYATITSLPRPELESDALSLMCRRRSYRGFSDQPLRLDHLSECLFAGLGITGFVKPFAQSPEQLPFKLTPSGGGRNPYEAYVYARRVDGLAPGVYHYSASEHSLGLVNDQELLSVSDVLAGQRWFEHTAALVVLVAHFERTMWKYPHPTGYRVVLLEAGHIAQNILLAATARGLACTPTCAIDDRQAVRLTKCAQLTQSHVYTVALGNRSTIPTVMDPLHIEPNSSSPVVPG</sequence>
<dbReference type="InterPro" id="IPR029479">
    <property type="entry name" value="Nitroreductase"/>
</dbReference>
<proteinExistence type="predicted"/>
<evidence type="ECO:0000313" key="3">
    <source>
        <dbReference type="Proteomes" id="UP000609726"/>
    </source>
</evidence>
<dbReference type="Pfam" id="PF00881">
    <property type="entry name" value="Nitroreductase"/>
    <property type="match status" value="1"/>
</dbReference>
<name>A0ABX0NTW6_9BURK</name>
<reference evidence="2 3" key="1">
    <citation type="submission" date="2019-10" db="EMBL/GenBank/DDBJ databases">
        <title>Taxonomy of Antarctic Massilia spp.: description of Massilia rubra sp. nov., Massilia aquatica sp. nov., Massilia mucilaginosa sp. nov., Massilia frigida sp. nov. isolated from streams, lakes and regoliths.</title>
        <authorList>
            <person name="Holochova P."/>
            <person name="Sedlacek I."/>
            <person name="Kralova S."/>
            <person name="Maslanova I."/>
            <person name="Busse H.-J."/>
            <person name="Stankova E."/>
            <person name="Vrbovska V."/>
            <person name="Kovarovic V."/>
            <person name="Bartak M."/>
            <person name="Svec P."/>
            <person name="Pantucek R."/>
        </authorList>
    </citation>
    <scope>NUCLEOTIDE SEQUENCE [LARGE SCALE GENOMIC DNA]</scope>
    <source>
        <strain evidence="2 3">CCM 8733</strain>
    </source>
</reference>
<comment type="caution">
    <text evidence="2">The sequence shown here is derived from an EMBL/GenBank/DDBJ whole genome shotgun (WGS) entry which is preliminary data.</text>
</comment>
<dbReference type="Proteomes" id="UP000609726">
    <property type="component" value="Unassembled WGS sequence"/>
</dbReference>
<accession>A0ABX0NTW6</accession>
<dbReference type="NCBIfam" id="TIGR03605">
    <property type="entry name" value="antibiot_sagB"/>
    <property type="match status" value="1"/>
</dbReference>
<organism evidence="2 3">
    <name type="scientific">Massilia mucilaginosa</name>
    <dbReference type="NCBI Taxonomy" id="2609282"/>
    <lineage>
        <taxon>Bacteria</taxon>
        <taxon>Pseudomonadati</taxon>
        <taxon>Pseudomonadota</taxon>
        <taxon>Betaproteobacteria</taxon>
        <taxon>Burkholderiales</taxon>
        <taxon>Oxalobacteraceae</taxon>
        <taxon>Telluria group</taxon>
        <taxon>Massilia</taxon>
    </lineage>
</organism>
<dbReference type="SUPFAM" id="SSF55469">
    <property type="entry name" value="FMN-dependent nitroreductase-like"/>
    <property type="match status" value="1"/>
</dbReference>
<protein>
    <submittedName>
        <fullName evidence="2">SagB/ThcOx family dehydrogenase</fullName>
    </submittedName>
</protein>
<dbReference type="InterPro" id="IPR000415">
    <property type="entry name" value="Nitroreductase-like"/>
</dbReference>
<dbReference type="InterPro" id="IPR052544">
    <property type="entry name" value="Bacteriocin_Proc_Enz"/>
</dbReference>
<evidence type="ECO:0000313" key="2">
    <source>
        <dbReference type="EMBL" id="NHZ90363.1"/>
    </source>
</evidence>
<dbReference type="Gene3D" id="3.40.109.10">
    <property type="entry name" value="NADH Oxidase"/>
    <property type="match status" value="1"/>
</dbReference>
<dbReference type="PANTHER" id="PTHR43745:SF2">
    <property type="entry name" value="NITROREDUCTASE MJ1384-RELATED"/>
    <property type="match status" value="1"/>
</dbReference>
<evidence type="ECO:0000259" key="1">
    <source>
        <dbReference type="Pfam" id="PF00881"/>
    </source>
</evidence>
<dbReference type="InterPro" id="IPR020051">
    <property type="entry name" value="SagB-type_dehydrogenase"/>
</dbReference>
<dbReference type="PANTHER" id="PTHR43745">
    <property type="entry name" value="NITROREDUCTASE MJ1384-RELATED"/>
    <property type="match status" value="1"/>
</dbReference>
<dbReference type="CDD" id="cd02142">
    <property type="entry name" value="McbC_SagB-like_oxidoreductase"/>
    <property type="match status" value="1"/>
</dbReference>
<keyword evidence="3" id="KW-1185">Reference proteome</keyword>